<dbReference type="Proteomes" id="UP000007635">
    <property type="component" value="Chromosome I"/>
</dbReference>
<dbReference type="GO" id="GO:0043296">
    <property type="term" value="C:apical junction complex"/>
    <property type="evidence" value="ECO:0007669"/>
    <property type="project" value="TreeGrafter"/>
</dbReference>
<dbReference type="GeneTree" id="ENSGT00940000155212"/>
<dbReference type="InterPro" id="IPR027685">
    <property type="entry name" value="Shroom_fam"/>
</dbReference>
<dbReference type="Gene3D" id="6.10.250.3120">
    <property type="match status" value="1"/>
</dbReference>
<dbReference type="PROSITE" id="PS51307">
    <property type="entry name" value="ASD2"/>
    <property type="match status" value="1"/>
</dbReference>
<evidence type="ECO:0000256" key="5">
    <source>
        <dbReference type="SAM" id="Coils"/>
    </source>
</evidence>
<keyword evidence="5" id="KW-0175">Coiled coil</keyword>
<keyword evidence="4" id="KW-0206">Cytoskeleton</keyword>
<feature type="region of interest" description="Disordered" evidence="6">
    <location>
        <begin position="443"/>
        <end position="481"/>
    </location>
</feature>
<feature type="compositionally biased region" description="Polar residues" evidence="6">
    <location>
        <begin position="165"/>
        <end position="174"/>
    </location>
</feature>
<feature type="compositionally biased region" description="Pro residues" evidence="6">
    <location>
        <begin position="207"/>
        <end position="224"/>
    </location>
</feature>
<protein>
    <recommendedName>
        <fullName evidence="7">ASD2 domain-containing protein</fullName>
    </recommendedName>
</protein>
<feature type="domain" description="ASD2" evidence="7">
    <location>
        <begin position="399"/>
        <end position="722"/>
    </location>
</feature>
<dbReference type="GO" id="GO:0016324">
    <property type="term" value="C:apical plasma membrane"/>
    <property type="evidence" value="ECO:0007669"/>
    <property type="project" value="TreeGrafter"/>
</dbReference>
<dbReference type="GO" id="GO:0030864">
    <property type="term" value="C:cortical actin cytoskeleton"/>
    <property type="evidence" value="ECO:0007669"/>
    <property type="project" value="TreeGrafter"/>
</dbReference>
<dbReference type="AlphaFoldDB" id="A0AAQ4QKA4"/>
<reference evidence="8 9" key="1">
    <citation type="journal article" date="2021" name="G3 (Bethesda)">
        <title>Improved contiguity of the threespine stickleback genome using long-read sequencing.</title>
        <authorList>
            <person name="Nath S."/>
            <person name="Shaw D.E."/>
            <person name="White M.A."/>
        </authorList>
    </citation>
    <scope>NUCLEOTIDE SEQUENCE [LARGE SCALE GENOMIC DNA]</scope>
    <source>
        <strain evidence="8 9">Lake Benthic</strain>
    </source>
</reference>
<keyword evidence="9" id="KW-1185">Reference proteome</keyword>
<evidence type="ECO:0000259" key="7">
    <source>
        <dbReference type="PROSITE" id="PS51307"/>
    </source>
</evidence>
<reference evidence="8" key="3">
    <citation type="submission" date="2025-09" db="UniProtKB">
        <authorList>
            <consortium name="Ensembl"/>
        </authorList>
    </citation>
    <scope>IDENTIFICATION</scope>
</reference>
<feature type="compositionally biased region" description="Low complexity" evidence="6">
    <location>
        <begin position="93"/>
        <end position="104"/>
    </location>
</feature>
<accession>A0AAQ4QKA4</accession>
<dbReference type="GO" id="GO:0007015">
    <property type="term" value="P:actin filament organization"/>
    <property type="evidence" value="ECO:0007669"/>
    <property type="project" value="TreeGrafter"/>
</dbReference>
<name>A0AAQ4QKA4_GASAC</name>
<feature type="region of interest" description="Disordered" evidence="6">
    <location>
        <begin position="599"/>
        <end position="696"/>
    </location>
</feature>
<feature type="compositionally biased region" description="Basic and acidic residues" evidence="6">
    <location>
        <begin position="176"/>
        <end position="196"/>
    </location>
</feature>
<keyword evidence="3" id="KW-0963">Cytoplasm</keyword>
<feature type="compositionally biased region" description="Polar residues" evidence="6">
    <location>
        <begin position="131"/>
        <end position="155"/>
    </location>
</feature>
<feature type="compositionally biased region" description="Low complexity" evidence="6">
    <location>
        <begin position="470"/>
        <end position="480"/>
    </location>
</feature>
<feature type="region of interest" description="Disordered" evidence="6">
    <location>
        <begin position="31"/>
        <end position="71"/>
    </location>
</feature>
<feature type="region of interest" description="Disordered" evidence="6">
    <location>
        <begin position="91"/>
        <end position="403"/>
    </location>
</feature>
<dbReference type="Pfam" id="PF08687">
    <property type="entry name" value="ASD2"/>
    <property type="match status" value="1"/>
</dbReference>
<dbReference type="InterPro" id="IPR014799">
    <property type="entry name" value="ASD2_dom"/>
</dbReference>
<evidence type="ECO:0000256" key="1">
    <source>
        <dbReference type="ARBA" id="ARBA00004245"/>
    </source>
</evidence>
<dbReference type="Ensembl" id="ENSGACT00000083529.1">
    <property type="protein sequence ID" value="ENSGACP00000051724.1"/>
    <property type="gene ID" value="ENSGACG00000015585.2"/>
</dbReference>
<dbReference type="PANTHER" id="PTHR15012:SF38">
    <property type="entry name" value="PROTEIN SHROOM2-LIKE ISOFORM X1"/>
    <property type="match status" value="1"/>
</dbReference>
<sequence>MDKVGVEGEPHAGSFGERKKFFEAKPAFSRPVLKSSPGATPNADLSEVGKPKDRVPCAGGEVHPSALRLRPGHEQVLEQQRLGSFAEYQATWSQQKKSAEAQKQGRFHSAENILDAEGEEKAACIHERSRSSPSADLYTQNNPSSWKDPHSQQSSHRGKAERTLRFQSDLSPQSAPRDRGPVPGLPDHRTKADAARPPDTIRSSAQNPPPPPQAQGLLPPPRPHLGPETTSSSQEFLAGARADPTAPQPPSGCDRHHAAGPASGRLPSSTSGGGGGNEAEKQPLSSCTAARSLPATDQARSPSPQRDDSPLGSEKDVKLPAEMEPMSPGRKAPVSGIHSESGCRGEGRACLPRSGETCVPVQAPPPGARTCQDPAQASATVQGAGPPGDRGSEEDAKREELARDIIRKDKSLVDILDQSGRMTTMDLMEGLFPTEEQVLEGAHLRRRASSGSRLPTSPPRSRDREEEDLSASASLVPSSSYYNTSAPKAELLIKMKDMQEQLEEQDSEDEPDVNLASKKQELISSLARKLEVLREARRSLQEDVEDNEALGREVEATVRRLCRANQLDKFCMFVGDLDKVVSLLLSLSGRLARVENALNGLEDEAPPEEKNPDREAEDADAAARGRQGTEGEPGPPGAPGLRRHGGPPGGRKPGRLPALCEDEVGPHHRAAQTGGQDQAGRGAAEGPGGQPAAGDQALGLRPLEEDLVLLVEPHAAFSHLVGSRVRARRTVGPQELMEVSWTFLIDERTAASLTLDFCTMTEPPF</sequence>
<evidence type="ECO:0000256" key="3">
    <source>
        <dbReference type="ARBA" id="ARBA00022490"/>
    </source>
</evidence>
<comment type="subcellular location">
    <subcellularLocation>
        <location evidence="1">Cytoplasm</location>
        <location evidence="1">Cytoskeleton</location>
    </subcellularLocation>
</comment>
<feature type="compositionally biased region" description="Basic and acidic residues" evidence="6">
    <location>
        <begin position="119"/>
        <end position="130"/>
    </location>
</feature>
<feature type="coiled-coil region" evidence="5">
    <location>
        <begin position="488"/>
        <end position="553"/>
    </location>
</feature>
<evidence type="ECO:0000256" key="6">
    <source>
        <dbReference type="SAM" id="MobiDB-lite"/>
    </source>
</evidence>
<evidence type="ECO:0000313" key="9">
    <source>
        <dbReference type="Proteomes" id="UP000007635"/>
    </source>
</evidence>
<dbReference type="GO" id="GO:0005912">
    <property type="term" value="C:adherens junction"/>
    <property type="evidence" value="ECO:0007669"/>
    <property type="project" value="TreeGrafter"/>
</dbReference>
<evidence type="ECO:0000256" key="4">
    <source>
        <dbReference type="ARBA" id="ARBA00023212"/>
    </source>
</evidence>
<dbReference type="PANTHER" id="PTHR15012">
    <property type="entry name" value="APICAL PROTEIN/SHROOM-RELATED"/>
    <property type="match status" value="1"/>
</dbReference>
<feature type="compositionally biased region" description="Basic and acidic residues" evidence="6">
    <location>
        <begin position="305"/>
        <end position="321"/>
    </location>
</feature>
<evidence type="ECO:0000256" key="2">
    <source>
        <dbReference type="ARBA" id="ARBA00006469"/>
    </source>
</evidence>
<evidence type="ECO:0000313" key="8">
    <source>
        <dbReference type="Ensembl" id="ENSGACP00000051724.1"/>
    </source>
</evidence>
<comment type="similarity">
    <text evidence="2">Belongs to the shroom family.</text>
</comment>
<dbReference type="GO" id="GO:0051015">
    <property type="term" value="F:actin filament binding"/>
    <property type="evidence" value="ECO:0007669"/>
    <property type="project" value="InterPro"/>
</dbReference>
<organism evidence="8 9">
    <name type="scientific">Gasterosteus aculeatus aculeatus</name>
    <name type="common">three-spined stickleback</name>
    <dbReference type="NCBI Taxonomy" id="481459"/>
    <lineage>
        <taxon>Eukaryota</taxon>
        <taxon>Metazoa</taxon>
        <taxon>Chordata</taxon>
        <taxon>Craniata</taxon>
        <taxon>Vertebrata</taxon>
        <taxon>Euteleostomi</taxon>
        <taxon>Actinopterygii</taxon>
        <taxon>Neopterygii</taxon>
        <taxon>Teleostei</taxon>
        <taxon>Neoteleostei</taxon>
        <taxon>Acanthomorphata</taxon>
        <taxon>Eupercaria</taxon>
        <taxon>Perciformes</taxon>
        <taxon>Cottioidei</taxon>
        <taxon>Gasterosteales</taxon>
        <taxon>Gasterosteidae</taxon>
        <taxon>Gasterosteus</taxon>
    </lineage>
</organism>
<proteinExistence type="inferred from homology"/>
<reference evidence="8" key="2">
    <citation type="submission" date="2025-08" db="UniProtKB">
        <authorList>
            <consortium name="Ensembl"/>
        </authorList>
    </citation>
    <scope>IDENTIFICATION</scope>
</reference>
<feature type="compositionally biased region" description="Basic and acidic residues" evidence="6">
    <location>
        <begin position="390"/>
        <end position="403"/>
    </location>
</feature>